<reference evidence="1 2" key="2">
    <citation type="submission" date="2018-06" db="EMBL/GenBank/DDBJ databases">
        <title>Metagenomic assembly of (sub)arctic Cyanobacteria and their associated microbiome from non-axenic cultures.</title>
        <authorList>
            <person name="Baurain D."/>
        </authorList>
    </citation>
    <scope>NUCLEOTIDE SEQUENCE [LARGE SCALE GENOMIC DNA]</scope>
    <source>
        <strain evidence="1">ULC129bin1</strain>
    </source>
</reference>
<sequence>MTISMNNLLSSLEAYADMSPDLEIRQQVNLWMQARGRRPLSVVEWCDVFSGESAAIAEATQDSATKNAAKSVLAFVYQFFGDYSGLAFSQVRPNDSLNRDLHLPLVCWFDWTLNFFDDFLTQFDMDLSDRFDEAEFSTIGEMVEFLVVQVVAESAAPVVLERLSTRPYLHLAQPGSAIALAA</sequence>
<organism evidence="1 2">
    <name type="scientific">Leptolyngbya foveolarum</name>
    <dbReference type="NCBI Taxonomy" id="47253"/>
    <lineage>
        <taxon>Bacteria</taxon>
        <taxon>Bacillati</taxon>
        <taxon>Cyanobacteriota</taxon>
        <taxon>Cyanophyceae</taxon>
        <taxon>Leptolyngbyales</taxon>
        <taxon>Leptolyngbyaceae</taxon>
        <taxon>Leptolyngbya group</taxon>
        <taxon>Leptolyngbya</taxon>
    </lineage>
</organism>
<evidence type="ECO:0000313" key="2">
    <source>
        <dbReference type="Proteomes" id="UP000249354"/>
    </source>
</evidence>
<proteinExistence type="predicted"/>
<dbReference type="EMBL" id="QBMC01000031">
    <property type="protein sequence ID" value="PZO20330.1"/>
    <property type="molecule type" value="Genomic_DNA"/>
</dbReference>
<dbReference type="AlphaFoldDB" id="A0A2W4UM44"/>
<evidence type="ECO:0000313" key="1">
    <source>
        <dbReference type="EMBL" id="PZO20330.1"/>
    </source>
</evidence>
<accession>A0A2W4UM44</accession>
<gene>
    <name evidence="1" type="ORF">DCF25_06785</name>
</gene>
<comment type="caution">
    <text evidence="1">The sequence shown here is derived from an EMBL/GenBank/DDBJ whole genome shotgun (WGS) entry which is preliminary data.</text>
</comment>
<dbReference type="Proteomes" id="UP000249354">
    <property type="component" value="Unassembled WGS sequence"/>
</dbReference>
<name>A0A2W4UM44_9CYAN</name>
<reference evidence="2" key="1">
    <citation type="submission" date="2018-04" db="EMBL/GenBank/DDBJ databases">
        <authorList>
            <person name="Cornet L."/>
        </authorList>
    </citation>
    <scope>NUCLEOTIDE SEQUENCE [LARGE SCALE GENOMIC DNA]</scope>
</reference>
<protein>
    <submittedName>
        <fullName evidence="1">Uncharacterized protein</fullName>
    </submittedName>
</protein>